<reference evidence="10" key="1">
    <citation type="submission" date="2015-08" db="EMBL/GenBank/DDBJ databases">
        <authorList>
            <person name="Kim K.M."/>
        </authorList>
    </citation>
    <scope>NUCLEOTIDE SEQUENCE [LARGE SCALE GENOMIC DNA]</scope>
    <source>
        <strain evidence="10">KCTC 23892</strain>
    </source>
</reference>
<sequence>MKSHQVNEASGILYVVATPIGNIDDMSYRAVTTLQQVNLICAEDTRHSQRLMEHYAIKTPMMSLHEHNEQSRIQQIMDRLESGDSIALISDAGTPLISDPGFKLVRELRDKGYKVSPIPGPSAIVTALSVAGLATDSFSFWGFLPAKSSARKARYSELAEHSETLVFYESSHRIVDSLKDLLEVLGDRTIAVARELTKNFETIISSETSKVIEMMLADSNQQKGEFVLIISGNTPSEKGLSVEAKNVMGSLLSELPPNKAAKLAAQITGTKKKELYQWALEQKDN</sequence>
<keyword evidence="2 6" id="KW-0698">rRNA processing</keyword>
<evidence type="ECO:0000256" key="6">
    <source>
        <dbReference type="HAMAP-Rule" id="MF_01877"/>
    </source>
</evidence>
<dbReference type="EC" id="2.1.1.198" evidence="6"/>
<dbReference type="InterPro" id="IPR035996">
    <property type="entry name" value="4pyrrol_Methylase_sf"/>
</dbReference>
<dbReference type="GO" id="GO:0005737">
    <property type="term" value="C:cytoplasm"/>
    <property type="evidence" value="ECO:0007669"/>
    <property type="project" value="UniProtKB-SubCell"/>
</dbReference>
<dbReference type="AlphaFoldDB" id="A0A1B3BCE3"/>
<dbReference type="SUPFAM" id="SSF53790">
    <property type="entry name" value="Tetrapyrrole methylase"/>
    <property type="match status" value="1"/>
</dbReference>
<evidence type="ECO:0000313" key="9">
    <source>
        <dbReference type="EMBL" id="AOE50479.1"/>
    </source>
</evidence>
<dbReference type="PATRIC" id="fig|1144748.3.peg.1785"/>
<dbReference type="InterPro" id="IPR000878">
    <property type="entry name" value="4pyrrol_Mease"/>
</dbReference>
<dbReference type="EMBL" id="CP012418">
    <property type="protein sequence ID" value="AOE50479.1"/>
    <property type="molecule type" value="Genomic_DNA"/>
</dbReference>
<comment type="similarity">
    <text evidence="6">Belongs to the methyltransferase superfamily. RsmI family.</text>
</comment>
<dbReference type="STRING" id="1144748.KS2013_1770"/>
<feature type="domain" description="RsmI HTH" evidence="8">
    <location>
        <begin position="240"/>
        <end position="283"/>
    </location>
</feature>
<dbReference type="Proteomes" id="UP000094147">
    <property type="component" value="Chromosome"/>
</dbReference>
<feature type="domain" description="Tetrapyrrole methylase" evidence="7">
    <location>
        <begin position="13"/>
        <end position="207"/>
    </location>
</feature>
<accession>A0A1B3BCE3</accession>
<keyword evidence="1 6" id="KW-0963">Cytoplasm</keyword>
<gene>
    <name evidence="6" type="primary">rsmI</name>
    <name evidence="9" type="ORF">KS2013_1770</name>
</gene>
<dbReference type="GO" id="GO:0070677">
    <property type="term" value="F:rRNA (cytosine-2'-O-)-methyltransferase activity"/>
    <property type="evidence" value="ECO:0007669"/>
    <property type="project" value="UniProtKB-UniRule"/>
</dbReference>
<comment type="catalytic activity">
    <reaction evidence="6">
        <text>cytidine(1402) in 16S rRNA + S-adenosyl-L-methionine = 2'-O-methylcytidine(1402) in 16S rRNA + S-adenosyl-L-homocysteine + H(+)</text>
        <dbReference type="Rhea" id="RHEA:42924"/>
        <dbReference type="Rhea" id="RHEA-COMP:10285"/>
        <dbReference type="Rhea" id="RHEA-COMP:10286"/>
        <dbReference type="ChEBI" id="CHEBI:15378"/>
        <dbReference type="ChEBI" id="CHEBI:57856"/>
        <dbReference type="ChEBI" id="CHEBI:59789"/>
        <dbReference type="ChEBI" id="CHEBI:74495"/>
        <dbReference type="ChEBI" id="CHEBI:82748"/>
        <dbReference type="EC" id="2.1.1.198"/>
    </reaction>
</comment>
<keyword evidence="3 6" id="KW-0489">Methyltransferase</keyword>
<dbReference type="PIRSF" id="PIRSF005917">
    <property type="entry name" value="MTase_YraL"/>
    <property type="match status" value="1"/>
</dbReference>
<dbReference type="FunFam" id="3.30.950.10:FF:000002">
    <property type="entry name" value="Ribosomal RNA small subunit methyltransferase I"/>
    <property type="match status" value="1"/>
</dbReference>
<evidence type="ECO:0000313" key="10">
    <source>
        <dbReference type="Proteomes" id="UP000094147"/>
    </source>
</evidence>
<comment type="subcellular location">
    <subcellularLocation>
        <location evidence="6">Cytoplasm</location>
    </subcellularLocation>
</comment>
<dbReference type="PROSITE" id="PS01296">
    <property type="entry name" value="RSMI"/>
    <property type="match status" value="1"/>
</dbReference>
<evidence type="ECO:0000259" key="8">
    <source>
        <dbReference type="Pfam" id="PF23016"/>
    </source>
</evidence>
<dbReference type="KEGG" id="ksd:KS2013_1770"/>
<dbReference type="Gene3D" id="3.30.950.10">
    <property type="entry name" value="Methyltransferase, Cobalt-precorrin-4 Transmethylase, Domain 2"/>
    <property type="match status" value="1"/>
</dbReference>
<evidence type="ECO:0000259" key="7">
    <source>
        <dbReference type="Pfam" id="PF00590"/>
    </source>
</evidence>
<keyword evidence="5 6" id="KW-0949">S-adenosyl-L-methionine</keyword>
<dbReference type="InterPro" id="IPR053910">
    <property type="entry name" value="RsmI_HTH"/>
</dbReference>
<dbReference type="PANTHER" id="PTHR46111:SF1">
    <property type="entry name" value="RIBOSOMAL RNA SMALL SUBUNIT METHYLTRANSFERASE I"/>
    <property type="match status" value="1"/>
</dbReference>
<evidence type="ECO:0000256" key="1">
    <source>
        <dbReference type="ARBA" id="ARBA00022490"/>
    </source>
</evidence>
<keyword evidence="10" id="KW-1185">Reference proteome</keyword>
<dbReference type="Pfam" id="PF00590">
    <property type="entry name" value="TP_methylase"/>
    <property type="match status" value="1"/>
</dbReference>
<protein>
    <recommendedName>
        <fullName evidence="6">Ribosomal RNA small subunit methyltransferase I</fullName>
        <ecNumber evidence="6">2.1.1.198</ecNumber>
    </recommendedName>
    <alternativeName>
        <fullName evidence="6">16S rRNA 2'-O-ribose C1402 methyltransferase</fullName>
    </alternativeName>
    <alternativeName>
        <fullName evidence="6">rRNA (cytidine-2'-O-)-methyltransferase RsmI</fullName>
    </alternativeName>
</protein>
<dbReference type="RefSeq" id="WP_068992725.1">
    <property type="nucleotide sequence ID" value="NZ_CP012418.1"/>
</dbReference>
<organism evidence="9 10">
    <name type="scientific">Kangiella sediminilitoris</name>
    <dbReference type="NCBI Taxonomy" id="1144748"/>
    <lineage>
        <taxon>Bacteria</taxon>
        <taxon>Pseudomonadati</taxon>
        <taxon>Pseudomonadota</taxon>
        <taxon>Gammaproteobacteria</taxon>
        <taxon>Kangiellales</taxon>
        <taxon>Kangiellaceae</taxon>
        <taxon>Kangiella</taxon>
    </lineage>
</organism>
<dbReference type="InterPro" id="IPR018063">
    <property type="entry name" value="SAM_MeTrfase_RsmI_CS"/>
</dbReference>
<dbReference type="InterPro" id="IPR008189">
    <property type="entry name" value="rRNA_ssu_MeTfrase_I"/>
</dbReference>
<name>A0A1B3BCE3_9GAMM</name>
<dbReference type="Gene3D" id="3.40.1010.10">
    <property type="entry name" value="Cobalt-precorrin-4 Transmethylase, Domain 1"/>
    <property type="match status" value="1"/>
</dbReference>
<comment type="function">
    <text evidence="6">Catalyzes the 2'-O-methylation of the ribose of cytidine 1402 (C1402) in 16S rRNA.</text>
</comment>
<dbReference type="InterPro" id="IPR014777">
    <property type="entry name" value="4pyrrole_Mease_sub1"/>
</dbReference>
<evidence type="ECO:0000256" key="2">
    <source>
        <dbReference type="ARBA" id="ARBA00022552"/>
    </source>
</evidence>
<dbReference type="PANTHER" id="PTHR46111">
    <property type="entry name" value="RIBOSOMAL RNA SMALL SUBUNIT METHYLTRANSFERASE I"/>
    <property type="match status" value="1"/>
</dbReference>
<dbReference type="InterPro" id="IPR014776">
    <property type="entry name" value="4pyrrole_Mease_sub2"/>
</dbReference>
<dbReference type="CDD" id="cd11648">
    <property type="entry name" value="RsmI"/>
    <property type="match status" value="1"/>
</dbReference>
<evidence type="ECO:0000256" key="3">
    <source>
        <dbReference type="ARBA" id="ARBA00022603"/>
    </source>
</evidence>
<evidence type="ECO:0000256" key="4">
    <source>
        <dbReference type="ARBA" id="ARBA00022679"/>
    </source>
</evidence>
<dbReference type="FunFam" id="3.40.1010.10:FF:000002">
    <property type="entry name" value="Ribosomal RNA small subunit methyltransferase I"/>
    <property type="match status" value="1"/>
</dbReference>
<dbReference type="NCBIfam" id="TIGR00096">
    <property type="entry name" value="16S rRNA (cytidine(1402)-2'-O)-methyltransferase"/>
    <property type="match status" value="1"/>
</dbReference>
<proteinExistence type="inferred from homology"/>
<dbReference type="Pfam" id="PF23016">
    <property type="entry name" value="RsmI_C"/>
    <property type="match status" value="1"/>
</dbReference>
<dbReference type="OrthoDB" id="9809084at2"/>
<evidence type="ECO:0000256" key="5">
    <source>
        <dbReference type="ARBA" id="ARBA00022691"/>
    </source>
</evidence>
<dbReference type="HAMAP" id="MF_01877">
    <property type="entry name" value="16SrRNA_methyltr_I"/>
    <property type="match status" value="1"/>
</dbReference>
<keyword evidence="4 6" id="KW-0808">Transferase</keyword>